<evidence type="ECO:0000313" key="1">
    <source>
        <dbReference type="Proteomes" id="UP000827889"/>
    </source>
</evidence>
<keyword evidence="1" id="KW-1185">Reference proteome</keyword>
<reference evidence="2" key="2">
    <citation type="submission" date="2025-08" db="UniProtKB">
        <authorList>
            <consortium name="RefSeq"/>
        </authorList>
    </citation>
    <scope>IDENTIFICATION</scope>
    <source>
        <tissue evidence="2">Leaf</tissue>
    </source>
</reference>
<reference evidence="1" key="1">
    <citation type="submission" date="2025-05" db="UniProtKB">
        <authorList>
            <consortium name="RefSeq"/>
        </authorList>
    </citation>
    <scope>NUCLEOTIDE SEQUENCE [LARGE SCALE GENOMIC DNA]</scope>
</reference>
<sequence>MKCISPQFTNRWRDMRGERELDLLNHAKLFEEGLLFEAICLILTSGSKSSSKFDDCTDSLLLCLRDRKSMGEACSRSFGFHFIKTGLVFFKLELRSRGFRHCL</sequence>
<evidence type="ECO:0000313" key="2">
    <source>
        <dbReference type="RefSeq" id="XP_048131359.1"/>
    </source>
</evidence>
<protein>
    <submittedName>
        <fullName evidence="2">Uncharacterized protein LOC115749806</fullName>
    </submittedName>
</protein>
<gene>
    <name evidence="2" type="primary">LOC115749806</name>
</gene>
<dbReference type="Proteomes" id="UP000827889">
    <property type="component" value="Chromosome 2"/>
</dbReference>
<proteinExistence type="predicted"/>
<dbReference type="GeneID" id="115749806"/>
<accession>A0ABM3H449</accession>
<dbReference type="RefSeq" id="XP_048131359.1">
    <property type="nucleotide sequence ID" value="XM_048275402.1"/>
</dbReference>
<organism evidence="1 2">
    <name type="scientific">Rhodamnia argentea</name>
    <dbReference type="NCBI Taxonomy" id="178133"/>
    <lineage>
        <taxon>Eukaryota</taxon>
        <taxon>Viridiplantae</taxon>
        <taxon>Streptophyta</taxon>
        <taxon>Embryophyta</taxon>
        <taxon>Tracheophyta</taxon>
        <taxon>Spermatophyta</taxon>
        <taxon>Magnoliopsida</taxon>
        <taxon>eudicotyledons</taxon>
        <taxon>Gunneridae</taxon>
        <taxon>Pentapetalae</taxon>
        <taxon>rosids</taxon>
        <taxon>malvids</taxon>
        <taxon>Myrtales</taxon>
        <taxon>Myrtaceae</taxon>
        <taxon>Myrtoideae</taxon>
        <taxon>Myrteae</taxon>
        <taxon>Australasian group</taxon>
        <taxon>Rhodamnia</taxon>
    </lineage>
</organism>
<name>A0ABM3H449_9MYRT</name>